<comment type="caution">
    <text evidence="1">The sequence shown here is derived from an EMBL/GenBank/DDBJ whole genome shotgun (WGS) entry which is preliminary data.</text>
</comment>
<proteinExistence type="predicted"/>
<protein>
    <submittedName>
        <fullName evidence="1">Uncharacterized protein</fullName>
    </submittedName>
</protein>
<name>A0AAP2Z176_9EURY</name>
<accession>A0AAP2Z176</accession>
<gene>
    <name evidence="1" type="ORF">OB960_18355</name>
</gene>
<reference evidence="1" key="1">
    <citation type="submission" date="2022-09" db="EMBL/GenBank/DDBJ databases">
        <title>Enrichment on poylsaccharides allowed isolation of novel metabolic and taxonomic groups of Haloarchaea.</title>
        <authorList>
            <person name="Sorokin D.Y."/>
            <person name="Elcheninov A.G."/>
            <person name="Khizhniak T.V."/>
            <person name="Kolganova T.V."/>
            <person name="Kublanov I.V."/>
        </authorList>
    </citation>
    <scope>NUCLEOTIDE SEQUENCE</scope>
    <source>
        <strain evidence="1">AArc-xg1-1</strain>
    </source>
</reference>
<evidence type="ECO:0000313" key="2">
    <source>
        <dbReference type="Proteomes" id="UP001321018"/>
    </source>
</evidence>
<dbReference type="RefSeq" id="WP_338005170.1">
    <property type="nucleotide sequence ID" value="NZ_JAOPKA010000014.1"/>
</dbReference>
<sequence>MTDGTVLDRITSLEQYRSFVLEFRDSRVYQGARGVTSFGGQ</sequence>
<organism evidence="1 2">
    <name type="scientific">Natronoglomus mannanivorans</name>
    <dbReference type="NCBI Taxonomy" id="2979990"/>
    <lineage>
        <taxon>Archaea</taxon>
        <taxon>Methanobacteriati</taxon>
        <taxon>Methanobacteriota</taxon>
        <taxon>Stenosarchaea group</taxon>
        <taxon>Halobacteria</taxon>
        <taxon>Halobacteriales</taxon>
        <taxon>Natrialbaceae</taxon>
        <taxon>Natronoglomus</taxon>
    </lineage>
</organism>
<dbReference type="Proteomes" id="UP001321018">
    <property type="component" value="Unassembled WGS sequence"/>
</dbReference>
<dbReference type="EMBL" id="JAOPKA010000014">
    <property type="protein sequence ID" value="MCU4743352.1"/>
    <property type="molecule type" value="Genomic_DNA"/>
</dbReference>
<dbReference type="AlphaFoldDB" id="A0AAP2Z176"/>
<evidence type="ECO:0000313" key="1">
    <source>
        <dbReference type="EMBL" id="MCU4743352.1"/>
    </source>
</evidence>